<dbReference type="EMBL" id="SNSC02000001">
    <property type="protein sequence ID" value="TID27547.1"/>
    <property type="molecule type" value="Genomic_DNA"/>
</dbReference>
<dbReference type="CDD" id="cd02215">
    <property type="entry name" value="cupin_QDO_N_C"/>
    <property type="match status" value="1"/>
</dbReference>
<organism evidence="2 3">
    <name type="scientific">Venturia nashicola</name>
    <dbReference type="NCBI Taxonomy" id="86259"/>
    <lineage>
        <taxon>Eukaryota</taxon>
        <taxon>Fungi</taxon>
        <taxon>Dikarya</taxon>
        <taxon>Ascomycota</taxon>
        <taxon>Pezizomycotina</taxon>
        <taxon>Dothideomycetes</taxon>
        <taxon>Pleosporomycetidae</taxon>
        <taxon>Venturiales</taxon>
        <taxon>Venturiaceae</taxon>
        <taxon>Venturia</taxon>
    </lineage>
</organism>
<proteinExistence type="predicted"/>
<dbReference type="InterPro" id="IPR013096">
    <property type="entry name" value="Cupin_2"/>
</dbReference>
<reference evidence="2 3" key="1">
    <citation type="submission" date="2019-04" db="EMBL/GenBank/DDBJ databases">
        <title>High contiguity whole genome sequence and gene annotation resource for two Venturia nashicola isolates.</title>
        <authorList>
            <person name="Prokchorchik M."/>
            <person name="Won K."/>
            <person name="Lee Y."/>
            <person name="Choi E.D."/>
            <person name="Segonzac C."/>
            <person name="Sohn K.H."/>
        </authorList>
    </citation>
    <scope>NUCLEOTIDE SEQUENCE [LARGE SCALE GENOMIC DNA]</scope>
    <source>
        <strain evidence="2 3">PRI2</strain>
    </source>
</reference>
<dbReference type="PANTHER" id="PTHR36440">
    <property type="entry name" value="PUTATIVE (AFU_ORTHOLOGUE AFUA_8G07350)-RELATED"/>
    <property type="match status" value="1"/>
</dbReference>
<accession>A0A4Z1PI43</accession>
<dbReference type="Gene3D" id="2.60.120.10">
    <property type="entry name" value="Jelly Rolls"/>
    <property type="match status" value="2"/>
</dbReference>
<dbReference type="Pfam" id="PF07883">
    <property type="entry name" value="Cupin_2"/>
    <property type="match status" value="1"/>
</dbReference>
<dbReference type="Proteomes" id="UP000298493">
    <property type="component" value="Unassembled WGS sequence"/>
</dbReference>
<feature type="domain" description="Cupin type-2" evidence="1">
    <location>
        <begin position="61"/>
        <end position="104"/>
    </location>
</feature>
<dbReference type="InterPro" id="IPR014710">
    <property type="entry name" value="RmlC-like_jellyroll"/>
</dbReference>
<gene>
    <name evidence="2" type="ORF">E6O75_ATG00314</name>
</gene>
<comment type="caution">
    <text evidence="2">The sequence shown here is derived from an EMBL/GenBank/DDBJ whole genome shotgun (WGS) entry which is preliminary data.</text>
</comment>
<dbReference type="AlphaFoldDB" id="A0A4Z1PI43"/>
<evidence type="ECO:0000313" key="2">
    <source>
        <dbReference type="EMBL" id="TID27547.1"/>
    </source>
</evidence>
<evidence type="ECO:0000313" key="3">
    <source>
        <dbReference type="Proteomes" id="UP000298493"/>
    </source>
</evidence>
<dbReference type="STRING" id="86259.A0A4Z1PI43"/>
<dbReference type="InterPro" id="IPR053146">
    <property type="entry name" value="QDO-like"/>
</dbReference>
<sequence length="358" mass="39397">MSLTRHTSPPSTQESYIIPQLEGERITLPGSKGVFRILASAKQTNNKIAVFTSGAVLSDAPGFHYHNEAHDVFLVTKGYLKLWNGDQCRIMGPGDFAYVPPGLEIRLTLIFKRKKVVHNPEMLGPHTEVLGLIAPGDWVDFFRFVSEPFTGLLVPEFDDRDLKSILMPKIMAAKDRFDVVFQRDYQPPDVSEWTDGENILPKPLTPYFLRANRGPRWMAGGVLSRPFVTTEQTGGKFAISSIESSKYYGPTLFSKALTFKDVDHCLCVQEGALVVTLAGKGEETVGEGETVVIPSGQSFGLGFATRFVRVVSFTSGEGVEALIQRVGKPYAGFSLPDEAPGFDEGGLEKVFGELSIER</sequence>
<name>A0A4Z1PI43_9PEZI</name>
<keyword evidence="3" id="KW-1185">Reference proteome</keyword>
<dbReference type="SUPFAM" id="SSF51182">
    <property type="entry name" value="RmlC-like cupins"/>
    <property type="match status" value="1"/>
</dbReference>
<protein>
    <submittedName>
        <fullName evidence="2">Gb</fullName>
    </submittedName>
</protein>
<dbReference type="PANTHER" id="PTHR36440:SF1">
    <property type="entry name" value="PUTATIVE (AFU_ORTHOLOGUE AFUA_8G07350)-RELATED"/>
    <property type="match status" value="1"/>
</dbReference>
<dbReference type="InterPro" id="IPR011051">
    <property type="entry name" value="RmlC_Cupin_sf"/>
</dbReference>
<evidence type="ECO:0000259" key="1">
    <source>
        <dbReference type="Pfam" id="PF07883"/>
    </source>
</evidence>